<comment type="subcellular location">
    <subcellularLocation>
        <location evidence="1">Cell envelope</location>
    </subcellularLocation>
</comment>
<evidence type="ECO:0000256" key="3">
    <source>
        <dbReference type="ARBA" id="ARBA00023157"/>
    </source>
</evidence>
<evidence type="ECO:0000313" key="6">
    <source>
        <dbReference type="EMBL" id="MBD8490155.1"/>
    </source>
</evidence>
<keyword evidence="7" id="KW-1185">Reference proteome</keyword>
<feature type="domain" description="Thioredoxin" evidence="5">
    <location>
        <begin position="420"/>
        <end position="567"/>
    </location>
</feature>
<proteinExistence type="predicted"/>
<dbReference type="InterPro" id="IPR050553">
    <property type="entry name" value="Thioredoxin_ResA/DsbE_sf"/>
</dbReference>
<dbReference type="PROSITE" id="PS51352">
    <property type="entry name" value="THIOREDOXIN_2"/>
    <property type="match status" value="1"/>
</dbReference>
<evidence type="ECO:0000256" key="4">
    <source>
        <dbReference type="ARBA" id="ARBA00023284"/>
    </source>
</evidence>
<dbReference type="InterPro" id="IPR013766">
    <property type="entry name" value="Thioredoxin_domain"/>
</dbReference>
<name>A0ABR9AN07_9BACT</name>
<organism evidence="6 7">
    <name type="scientific">Echinicola arenosa</name>
    <dbReference type="NCBI Taxonomy" id="2774144"/>
    <lineage>
        <taxon>Bacteria</taxon>
        <taxon>Pseudomonadati</taxon>
        <taxon>Bacteroidota</taxon>
        <taxon>Cytophagia</taxon>
        <taxon>Cytophagales</taxon>
        <taxon>Cyclobacteriaceae</taxon>
        <taxon>Echinicola</taxon>
    </lineage>
</organism>
<keyword evidence="4" id="KW-0676">Redox-active center</keyword>
<dbReference type="RefSeq" id="WP_192011048.1">
    <property type="nucleotide sequence ID" value="NZ_JACYTQ010000006.1"/>
</dbReference>
<dbReference type="InterPro" id="IPR036249">
    <property type="entry name" value="Thioredoxin-like_sf"/>
</dbReference>
<dbReference type="CDD" id="cd02966">
    <property type="entry name" value="TlpA_like_family"/>
    <property type="match status" value="1"/>
</dbReference>
<keyword evidence="3" id="KW-1015">Disulfide bond</keyword>
<evidence type="ECO:0000313" key="7">
    <source>
        <dbReference type="Proteomes" id="UP000647133"/>
    </source>
</evidence>
<protein>
    <submittedName>
        <fullName evidence="6">TlpA family protein disulfide reductase</fullName>
    </submittedName>
</protein>
<keyword evidence="2" id="KW-0201">Cytochrome c-type biogenesis</keyword>
<evidence type="ECO:0000256" key="2">
    <source>
        <dbReference type="ARBA" id="ARBA00022748"/>
    </source>
</evidence>
<dbReference type="InterPro" id="IPR013740">
    <property type="entry name" value="Redoxin"/>
</dbReference>
<dbReference type="SUPFAM" id="SSF52833">
    <property type="entry name" value="Thioredoxin-like"/>
    <property type="match status" value="1"/>
</dbReference>
<sequence>MKKTTFTCFLALLCLTRSQYLPKKLPFAQIGTGSNGPAPFLSISAFLIKPYILLVFCMVWISQCASPSWAQQTPAVIYGEYASKEPSSALNLKLWHDVLRITTDESPDLDMRIVLEKASLTQGVYSRHDKTFKINLPAKYLPAWISLTDSMGNYLMYRTLISPGDSLKIKVDRLFNQTFFSGPSAATFQLQHKLQDLWLAHKFSAPFYLDLMLSNPGQQEQYTSKIDLHNRNFAKEVVPLTDHKVVLDMLKQRWANVPHDQLEDILRTYKDRIPEEQYQTVRAEYLSRFYFPIIYSFERINYPRLLKADHSMLLPEFDRFLENAFSESFIELDADQAGFSPSYLLLSEYLLRGKSTISGIPVLKWAESIKNTPVRESILTAYFSHRNIILKHGTEDLETFYKTMETAALKLRIKKIYQASLTGDPVPEYDFISQEGKPVQLSQFKGKTVLLDFWMTGCSACIAFNKYHFGKLKERFSEEENLVILAVSIDSKRDTWQKSIRSGRYTPDGIIQLYTGGKGTAHPYLDHYAIGAFPYLQLIDKDGKLATLGFNKPTYQDITAKIEQLLSKP</sequence>
<dbReference type="PANTHER" id="PTHR42852">
    <property type="entry name" value="THIOL:DISULFIDE INTERCHANGE PROTEIN DSBE"/>
    <property type="match status" value="1"/>
</dbReference>
<evidence type="ECO:0000256" key="1">
    <source>
        <dbReference type="ARBA" id="ARBA00004196"/>
    </source>
</evidence>
<dbReference type="Gene3D" id="3.40.30.10">
    <property type="entry name" value="Glutaredoxin"/>
    <property type="match status" value="1"/>
</dbReference>
<dbReference type="EMBL" id="JACYTQ010000006">
    <property type="protein sequence ID" value="MBD8490155.1"/>
    <property type="molecule type" value="Genomic_DNA"/>
</dbReference>
<accession>A0ABR9AN07</accession>
<dbReference type="Proteomes" id="UP000647133">
    <property type="component" value="Unassembled WGS sequence"/>
</dbReference>
<evidence type="ECO:0000259" key="5">
    <source>
        <dbReference type="PROSITE" id="PS51352"/>
    </source>
</evidence>
<dbReference type="Pfam" id="PF08534">
    <property type="entry name" value="Redoxin"/>
    <property type="match status" value="1"/>
</dbReference>
<dbReference type="PANTHER" id="PTHR42852:SF6">
    <property type="entry name" value="THIOL:DISULFIDE INTERCHANGE PROTEIN DSBE"/>
    <property type="match status" value="1"/>
</dbReference>
<comment type="caution">
    <text evidence="6">The sequence shown here is derived from an EMBL/GenBank/DDBJ whole genome shotgun (WGS) entry which is preliminary data.</text>
</comment>
<gene>
    <name evidence="6" type="ORF">IFO69_15475</name>
</gene>
<reference evidence="6 7" key="1">
    <citation type="submission" date="2020-09" db="EMBL/GenBank/DDBJ databases">
        <title>Echinicola sp. CAU 1574 isolated from sand of Sido Beach.</title>
        <authorList>
            <person name="Kim W."/>
        </authorList>
    </citation>
    <scope>NUCLEOTIDE SEQUENCE [LARGE SCALE GENOMIC DNA]</scope>
    <source>
        <strain evidence="6 7">CAU 1574</strain>
    </source>
</reference>